<dbReference type="InterPro" id="IPR019236">
    <property type="entry name" value="APP1_cat"/>
</dbReference>
<sequence>MDFQIISDLHLETHPAYDFVIERTAPYLALLGDIGHLEHDQFFPFIEELLSRFEIVFLLFGNHEPQSYTMDAARRKVIAFQDRLSAHSPPCPPSTSTSTSASTSASASTGRFVFLSQTRFDVSDSLTVLGCTLYSHILPEQDQAVAARMSDFKMIADWTTETHNRAHDADLAWLNAQVREIELREPRRRIAIFSHHAPSLDPRAVDPRYAGSSVTSGFATELRDQPCWTSSAVTTWAFGHTHYNCDFELGGVRVIANQKGYYASPRDTFVPGRIYSFSTRPKPVSRWAVASSVFRRLFPRTHHRISARFSYLRIETLPRLKHRIQARIYRAIVERQARVLKRQAAGRTGLLGLLFPRPHPLPARRFSPSIAARRPVKHGPGGTVGIQTGMLGSTGARAEDGGSNGELGEERLDGGGRERGARRKKMMGYLKAANELRQAYSAQWTRGYQDQDASSPGMPGGYPEGEATIHGDEEMILFPSYGRRHVRGGKHHQQTSLSTDAAAAAAEFEAALPTAQNECQKPQSDTAIVDVDARGWIYSPQRGPMNRKTRILLALARRLSGIQVPSATSSDVDDSSAPGSPKSPSQDDASINQRVDSIMNKAQEGVEETQQASQQMSPEQMAAANAQLMERLTPFLTIPAVNIPVTVFFFNKTQSQSRTISTNASGQFILRASLDFVPTHVRVLAAEHLSATEEVSLSDPGGVSLISDIDDTIKHSAIADGAKEMFRNTFVRNLNDLTIAGVGDWYTKLAELGVGVHYVSNSPWQLYPLLKKYFSLAGLPPGSFHLKQYSGMLQGIFEPTAERKRPSLERIIQDFPNRMFILVGDSGEVDLEIYTELAMANKGRILGIFIRDVTTPSVQGFFDRSNPRLERRRRNNSSIDFSSLLKTPENKPTLPPRRKSDREETVVPMGNLIDLDDCDDDVPKLDISSQKPVSTSVAPPKPAKPAGLRSATIESKGSSTNNNTTHKSGQGPSSTANRKPVPGSPSRSATLPRNPSTDSYVSSFRNQAAILYNQLPSAREYAERISSAIPLSSNRTTPTSSPKAKPAPPPVPPPRRSATVTNTGASMSSSKTTPGAPGTSSPSLGKVQEGADSLDIPAGDLNRTNSMPPASFRRANSYQSSEGMTSGLNKREEMWLRRWERAKEMLDRDGVPLYSWRDGGDVEEICLELVRKAQKKSENNNDCSK</sequence>
<dbReference type="InterPro" id="IPR029052">
    <property type="entry name" value="Metallo-depent_PP-like"/>
</dbReference>
<feature type="compositionally biased region" description="Low complexity" evidence="1">
    <location>
        <begin position="94"/>
        <end position="104"/>
    </location>
</feature>
<protein>
    <recommendedName>
        <fullName evidence="2">Phosphatidate phosphatase APP1 catalytic domain-containing protein</fullName>
    </recommendedName>
</protein>
<feature type="domain" description="Phosphatidate phosphatase APP1 catalytic" evidence="2">
    <location>
        <begin position="703"/>
        <end position="852"/>
    </location>
</feature>
<feature type="region of interest" description="Disordered" evidence="1">
    <location>
        <begin position="1026"/>
        <end position="1125"/>
    </location>
</feature>
<feature type="region of interest" description="Disordered" evidence="1">
    <location>
        <begin position="85"/>
        <end position="104"/>
    </location>
</feature>
<feature type="compositionally biased region" description="Low complexity" evidence="1">
    <location>
        <begin position="564"/>
        <end position="578"/>
    </location>
</feature>
<comment type="caution">
    <text evidence="3">The sequence shown here is derived from an EMBL/GenBank/DDBJ whole genome shotgun (WGS) entry which is preliminary data.</text>
</comment>
<dbReference type="AlphaFoldDB" id="A0A178FAV8"/>
<name>A0A178FAV8_TRIRU</name>
<dbReference type="SUPFAM" id="SSF56300">
    <property type="entry name" value="Metallo-dependent phosphatases"/>
    <property type="match status" value="1"/>
</dbReference>
<dbReference type="VEuPathDB" id="FungiDB:TERG_08327"/>
<reference evidence="3 4" key="1">
    <citation type="submission" date="2016-05" db="EMBL/GenBank/DDBJ databases">
        <title>Genome sequencing of Trichophyton rubrum CMCC(F)T1i isolated from hair.</title>
        <authorList>
            <person name="Zhan P."/>
            <person name="Tao Y."/>
            <person name="Liu W."/>
        </authorList>
    </citation>
    <scope>NUCLEOTIDE SEQUENCE [LARGE SCALE GENOMIC DNA]</scope>
    <source>
        <strain evidence="4">CMCC(F)T1i</strain>
    </source>
</reference>
<evidence type="ECO:0000313" key="4">
    <source>
        <dbReference type="Proteomes" id="UP000243015"/>
    </source>
</evidence>
<proteinExistence type="predicted"/>
<evidence type="ECO:0000259" key="2">
    <source>
        <dbReference type="Pfam" id="PF09949"/>
    </source>
</evidence>
<feature type="region of interest" description="Disordered" evidence="1">
    <location>
        <begin position="564"/>
        <end position="590"/>
    </location>
</feature>
<feature type="compositionally biased region" description="Polar residues" evidence="1">
    <location>
        <begin position="985"/>
        <end position="1000"/>
    </location>
</feature>
<evidence type="ECO:0000313" key="3">
    <source>
        <dbReference type="EMBL" id="OAL68527.1"/>
    </source>
</evidence>
<gene>
    <name evidence="3" type="ORF">A7C99_0116</name>
</gene>
<dbReference type="PANTHER" id="PTHR28208:SF3">
    <property type="entry name" value="PHOSPHATIDATE PHOSPHATASE APP1"/>
    <property type="match status" value="1"/>
</dbReference>
<dbReference type="InterPro" id="IPR052935">
    <property type="entry name" value="Mg2+_PAP"/>
</dbReference>
<feature type="compositionally biased region" description="Polar residues" evidence="1">
    <location>
        <begin position="1062"/>
        <end position="1083"/>
    </location>
</feature>
<dbReference type="GO" id="GO:0030479">
    <property type="term" value="C:actin cortical patch"/>
    <property type="evidence" value="ECO:0007669"/>
    <property type="project" value="TreeGrafter"/>
</dbReference>
<feature type="compositionally biased region" description="Pro residues" evidence="1">
    <location>
        <begin position="1045"/>
        <end position="1055"/>
    </location>
</feature>
<dbReference type="Gene3D" id="3.60.21.10">
    <property type="match status" value="1"/>
</dbReference>
<accession>A0A178FAV8</accession>
<dbReference type="Proteomes" id="UP000243015">
    <property type="component" value="Unassembled WGS sequence"/>
</dbReference>
<feature type="compositionally biased region" description="Polar residues" evidence="1">
    <location>
        <begin position="927"/>
        <end position="937"/>
    </location>
</feature>
<feature type="region of interest" description="Disordered" evidence="1">
    <location>
        <begin position="373"/>
        <end position="420"/>
    </location>
</feature>
<feature type="region of interest" description="Disordered" evidence="1">
    <location>
        <begin position="873"/>
        <end position="1000"/>
    </location>
</feature>
<dbReference type="VEuPathDB" id="FungiDB:TERG_08326"/>
<feature type="compositionally biased region" description="Low complexity" evidence="1">
    <location>
        <begin position="1035"/>
        <end position="1044"/>
    </location>
</feature>
<feature type="compositionally biased region" description="Polar residues" evidence="1">
    <location>
        <begin position="1102"/>
        <end position="1125"/>
    </location>
</feature>
<feature type="compositionally biased region" description="Basic and acidic residues" evidence="1">
    <location>
        <begin position="408"/>
        <end position="419"/>
    </location>
</feature>
<dbReference type="Pfam" id="PF09949">
    <property type="entry name" value="APP1_cat"/>
    <property type="match status" value="1"/>
</dbReference>
<evidence type="ECO:0000256" key="1">
    <source>
        <dbReference type="SAM" id="MobiDB-lite"/>
    </source>
</evidence>
<feature type="compositionally biased region" description="Polar residues" evidence="1">
    <location>
        <begin position="952"/>
        <end position="977"/>
    </location>
</feature>
<dbReference type="PANTHER" id="PTHR28208">
    <property type="entry name" value="PHOSPHATIDATE PHOSPHATASE APP1"/>
    <property type="match status" value="1"/>
</dbReference>
<dbReference type="EMBL" id="LHPM01000005">
    <property type="protein sequence ID" value="OAL68527.1"/>
    <property type="molecule type" value="Genomic_DNA"/>
</dbReference>
<organism evidence="3 4">
    <name type="scientific">Trichophyton rubrum</name>
    <name type="common">Athlete's foot fungus</name>
    <name type="synonym">Epidermophyton rubrum</name>
    <dbReference type="NCBI Taxonomy" id="5551"/>
    <lineage>
        <taxon>Eukaryota</taxon>
        <taxon>Fungi</taxon>
        <taxon>Dikarya</taxon>
        <taxon>Ascomycota</taxon>
        <taxon>Pezizomycotina</taxon>
        <taxon>Eurotiomycetes</taxon>
        <taxon>Eurotiomycetidae</taxon>
        <taxon>Onygenales</taxon>
        <taxon>Arthrodermataceae</taxon>
        <taxon>Trichophyton</taxon>
    </lineage>
</organism>
<dbReference type="GO" id="GO:0008195">
    <property type="term" value="F:phosphatidate phosphatase activity"/>
    <property type="evidence" value="ECO:0007669"/>
    <property type="project" value="InterPro"/>
</dbReference>